<dbReference type="AlphaFoldDB" id="A0A7R9L932"/>
<dbReference type="Gene3D" id="3.30.70.870">
    <property type="entry name" value="Elongation Factor G (Translational Gtpase), domain 3"/>
    <property type="match status" value="1"/>
</dbReference>
<dbReference type="Pfam" id="PF00679">
    <property type="entry name" value="EFG_C"/>
    <property type="match status" value="1"/>
</dbReference>
<dbReference type="InterPro" id="IPR035647">
    <property type="entry name" value="EFG_III/V"/>
</dbReference>
<organism evidence="2">
    <name type="scientific">Oppiella nova</name>
    <dbReference type="NCBI Taxonomy" id="334625"/>
    <lineage>
        <taxon>Eukaryota</taxon>
        <taxon>Metazoa</taxon>
        <taxon>Ecdysozoa</taxon>
        <taxon>Arthropoda</taxon>
        <taxon>Chelicerata</taxon>
        <taxon>Arachnida</taxon>
        <taxon>Acari</taxon>
        <taxon>Acariformes</taxon>
        <taxon>Sarcoptiformes</taxon>
        <taxon>Oribatida</taxon>
        <taxon>Brachypylina</taxon>
        <taxon>Oppioidea</taxon>
        <taxon>Oppiidae</taxon>
        <taxon>Oppiella</taxon>
    </lineage>
</organism>
<name>A0A7R9L932_9ACAR</name>
<accession>A0A7R9L932</accession>
<dbReference type="EMBL" id="OC914826">
    <property type="protein sequence ID" value="CAD7636233.1"/>
    <property type="molecule type" value="Genomic_DNA"/>
</dbReference>
<dbReference type="OrthoDB" id="6699954at2759"/>
<reference evidence="2" key="1">
    <citation type="submission" date="2020-11" db="EMBL/GenBank/DDBJ databases">
        <authorList>
            <person name="Tran Van P."/>
        </authorList>
    </citation>
    <scope>NUCLEOTIDE SEQUENCE</scope>
</reference>
<keyword evidence="3" id="KW-1185">Reference proteome</keyword>
<dbReference type="Proteomes" id="UP000728032">
    <property type="component" value="Unassembled WGS sequence"/>
</dbReference>
<evidence type="ECO:0000313" key="2">
    <source>
        <dbReference type="EMBL" id="CAD7636233.1"/>
    </source>
</evidence>
<dbReference type="SUPFAM" id="SSF54980">
    <property type="entry name" value="EF-G C-terminal domain-like"/>
    <property type="match status" value="1"/>
</dbReference>
<gene>
    <name evidence="2" type="ORF">ONB1V03_LOCUS82</name>
</gene>
<sequence length="102" mass="11662">MRREGFEMGVSRPQVIMKEVDGETQEPYENVTFDVEEQHQGSVMEQMGNRKGELTNMEVDGKGRIRIEATVPSRASRITVQLNKVQLRNVKTTVVVYLLNHS</sequence>
<proteinExistence type="predicted"/>
<dbReference type="Gene3D" id="3.30.70.240">
    <property type="match status" value="1"/>
</dbReference>
<protein>
    <recommendedName>
        <fullName evidence="1">Elongation factor EFG domain-containing protein</fullName>
    </recommendedName>
</protein>
<dbReference type="InterPro" id="IPR000640">
    <property type="entry name" value="EFG_V-like"/>
</dbReference>
<evidence type="ECO:0000313" key="3">
    <source>
        <dbReference type="Proteomes" id="UP000728032"/>
    </source>
</evidence>
<feature type="domain" description="Elongation factor EFG" evidence="1">
    <location>
        <begin position="24"/>
        <end position="76"/>
    </location>
</feature>
<dbReference type="EMBL" id="CAJPVJ010000001">
    <property type="protein sequence ID" value="CAG2155864.1"/>
    <property type="molecule type" value="Genomic_DNA"/>
</dbReference>
<evidence type="ECO:0000259" key="1">
    <source>
        <dbReference type="Pfam" id="PF00679"/>
    </source>
</evidence>